<protein>
    <submittedName>
        <fullName evidence="1">Uncharacterized protein</fullName>
    </submittedName>
</protein>
<dbReference type="AlphaFoldDB" id="A0AA37LIR5"/>
<dbReference type="Proteomes" id="UP001055115">
    <property type="component" value="Unassembled WGS sequence"/>
</dbReference>
<organism evidence="1 2">
    <name type="scientific">Colletotrichum spaethianum</name>
    <dbReference type="NCBI Taxonomy" id="700344"/>
    <lineage>
        <taxon>Eukaryota</taxon>
        <taxon>Fungi</taxon>
        <taxon>Dikarya</taxon>
        <taxon>Ascomycota</taxon>
        <taxon>Pezizomycotina</taxon>
        <taxon>Sordariomycetes</taxon>
        <taxon>Hypocreomycetidae</taxon>
        <taxon>Glomerellales</taxon>
        <taxon>Glomerellaceae</taxon>
        <taxon>Colletotrichum</taxon>
        <taxon>Colletotrichum spaethianum species complex</taxon>
    </lineage>
</organism>
<evidence type="ECO:0000313" key="2">
    <source>
        <dbReference type="Proteomes" id="UP001055115"/>
    </source>
</evidence>
<accession>A0AA37LIR5</accession>
<dbReference type="GeneID" id="73328308"/>
<name>A0AA37LIR5_9PEZI</name>
<sequence length="128" mass="14002">MEVAGFEERGKEGTWWARTTVWVRFVVDVFPIRTTARRRASSQLGSTKLRAFLCWHTPPKSRGLHPVHVLVLACQRLGTCPDSTIPNAIPRAIAIAIAFTFAIAMGGGPGRASGMAHHFLAFSVSFLV</sequence>
<dbReference type="EMBL" id="BQXU01000019">
    <property type="protein sequence ID" value="GKT47325.1"/>
    <property type="molecule type" value="Genomic_DNA"/>
</dbReference>
<comment type="caution">
    <text evidence="1">The sequence shown here is derived from an EMBL/GenBank/DDBJ whole genome shotgun (WGS) entry which is preliminary data.</text>
</comment>
<gene>
    <name evidence="1" type="ORF">ColSpa_07506</name>
</gene>
<dbReference type="RefSeq" id="XP_049129675.1">
    <property type="nucleotide sequence ID" value="XM_049273718.1"/>
</dbReference>
<proteinExistence type="predicted"/>
<evidence type="ECO:0000313" key="1">
    <source>
        <dbReference type="EMBL" id="GKT47325.1"/>
    </source>
</evidence>
<keyword evidence="2" id="KW-1185">Reference proteome</keyword>
<reference evidence="1 2" key="1">
    <citation type="submission" date="2022-03" db="EMBL/GenBank/DDBJ databases">
        <title>Genome data of Colletotrichum spp.</title>
        <authorList>
            <person name="Utami Y.D."/>
            <person name="Hiruma K."/>
        </authorList>
    </citation>
    <scope>NUCLEOTIDE SEQUENCE [LARGE SCALE GENOMIC DNA]</scope>
    <source>
        <strain evidence="1 2">MAFF 239500</strain>
    </source>
</reference>